<dbReference type="RefSeq" id="WP_281259536.1">
    <property type="nucleotide sequence ID" value="NZ_QBKI01000009.1"/>
</dbReference>
<protein>
    <submittedName>
        <fullName evidence="1">Uncharacterized protein</fullName>
    </submittedName>
</protein>
<reference evidence="1 2" key="1">
    <citation type="submission" date="2018-04" db="EMBL/GenBank/DDBJ databases">
        <title>Genomic Encyclopedia of Archaeal and Bacterial Type Strains, Phase II (KMG-II): from individual species to whole genera.</title>
        <authorList>
            <person name="Goeker M."/>
        </authorList>
    </citation>
    <scope>NUCLEOTIDE SEQUENCE [LARGE SCALE GENOMIC DNA]</scope>
    <source>
        <strain evidence="1 2">DSM 100162</strain>
    </source>
</reference>
<proteinExistence type="predicted"/>
<sequence>MQPSKFQIKFWDAVKAALEYKAITNKQARELRRNFWLHNIE</sequence>
<organism evidence="1 2">
    <name type="scientific">Pontibacter mucosus</name>
    <dbReference type="NCBI Taxonomy" id="1649266"/>
    <lineage>
        <taxon>Bacteria</taxon>
        <taxon>Pseudomonadati</taxon>
        <taxon>Bacteroidota</taxon>
        <taxon>Cytophagia</taxon>
        <taxon>Cytophagales</taxon>
        <taxon>Hymenobacteraceae</taxon>
        <taxon>Pontibacter</taxon>
    </lineage>
</organism>
<name>A0A2T5YEA1_9BACT</name>
<evidence type="ECO:0000313" key="1">
    <source>
        <dbReference type="EMBL" id="PTX15042.1"/>
    </source>
</evidence>
<accession>A0A2T5YEA1</accession>
<dbReference type="EMBL" id="QBKI01000009">
    <property type="protein sequence ID" value="PTX15042.1"/>
    <property type="molecule type" value="Genomic_DNA"/>
</dbReference>
<gene>
    <name evidence="1" type="ORF">C8N40_109140</name>
</gene>
<dbReference type="AlphaFoldDB" id="A0A2T5YEA1"/>
<evidence type="ECO:0000313" key="2">
    <source>
        <dbReference type="Proteomes" id="UP000244225"/>
    </source>
</evidence>
<keyword evidence="2" id="KW-1185">Reference proteome</keyword>
<comment type="caution">
    <text evidence="1">The sequence shown here is derived from an EMBL/GenBank/DDBJ whole genome shotgun (WGS) entry which is preliminary data.</text>
</comment>
<dbReference type="Proteomes" id="UP000244225">
    <property type="component" value="Unassembled WGS sequence"/>
</dbReference>